<proteinExistence type="predicted"/>
<keyword evidence="2" id="KW-1185">Reference proteome</keyword>
<dbReference type="EMBL" id="BBIO01000023">
    <property type="protein sequence ID" value="GAK46636.1"/>
    <property type="molecule type" value="Genomic_DNA"/>
</dbReference>
<organism evidence="1 2">
    <name type="scientific">Tepidicaulis marinus</name>
    <dbReference type="NCBI Taxonomy" id="1333998"/>
    <lineage>
        <taxon>Bacteria</taxon>
        <taxon>Pseudomonadati</taxon>
        <taxon>Pseudomonadota</taxon>
        <taxon>Alphaproteobacteria</taxon>
        <taxon>Hyphomicrobiales</taxon>
        <taxon>Parvibaculaceae</taxon>
        <taxon>Tepidicaulis</taxon>
    </lineage>
</organism>
<dbReference type="RefSeq" id="WP_045449448.1">
    <property type="nucleotide sequence ID" value="NZ_BBIO01000023.1"/>
</dbReference>
<keyword evidence="1" id="KW-0418">Kinase</keyword>
<keyword evidence="1" id="KW-0808">Transferase</keyword>
<comment type="caution">
    <text evidence="1">The sequence shown here is derived from an EMBL/GenBank/DDBJ whole genome shotgun (WGS) entry which is preliminary data.</text>
</comment>
<evidence type="ECO:0000313" key="1">
    <source>
        <dbReference type="EMBL" id="GAK46636.1"/>
    </source>
</evidence>
<dbReference type="AlphaFoldDB" id="A0A081BF18"/>
<name>A0A081BF18_9HYPH</name>
<dbReference type="GO" id="GO:0016301">
    <property type="term" value="F:kinase activity"/>
    <property type="evidence" value="ECO:0007669"/>
    <property type="project" value="UniProtKB-KW"/>
</dbReference>
<protein>
    <submittedName>
        <fullName evidence="1">Integral membrane sensor signal transduction histidine kinase</fullName>
    </submittedName>
</protein>
<dbReference type="Proteomes" id="UP000028702">
    <property type="component" value="Unassembled WGS sequence"/>
</dbReference>
<gene>
    <name evidence="1" type="ORF">M2A_3135</name>
</gene>
<accession>A0A081BF18</accession>
<reference evidence="1 2" key="1">
    <citation type="submission" date="2014-07" db="EMBL/GenBank/DDBJ databases">
        <title>Tepidicaulis marinum gen. nov., sp. nov., a novel marine bacterium denitrifying nitrate to nitrous oxide strictly under microaerobic conditions.</title>
        <authorList>
            <person name="Takeuchi M."/>
            <person name="Yamagishi T."/>
            <person name="Kamagata Y."/>
            <person name="Oshima K."/>
            <person name="Hattori M."/>
            <person name="Katayama T."/>
            <person name="Hanada S."/>
            <person name="Tamaki H."/>
            <person name="Marumo K."/>
            <person name="Maeda H."/>
            <person name="Nedachi M."/>
            <person name="Iwasaki W."/>
            <person name="Suwa Y."/>
            <person name="Sakata S."/>
        </authorList>
    </citation>
    <scope>NUCLEOTIDE SEQUENCE [LARGE SCALE GENOMIC DNA]</scope>
    <source>
        <strain evidence="1 2">MA2</strain>
    </source>
</reference>
<sequence length="92" mass="10690">MPRTVEETANGGEDSVEFSLKFKDDRLELKMKEPGPSQRHRLVVYDSGRGKDQVIRTALLRFVAEMVFVERAIYPRSDLQTNHHKESAKMER</sequence>
<evidence type="ECO:0000313" key="2">
    <source>
        <dbReference type="Proteomes" id="UP000028702"/>
    </source>
</evidence>